<evidence type="ECO:0000256" key="5">
    <source>
        <dbReference type="ARBA" id="ARBA00034531"/>
    </source>
</evidence>
<keyword evidence="2" id="KW-0548">Nucleotidyltransferase</keyword>
<dbReference type="PANTHER" id="PTHR39560:SF1">
    <property type="entry name" value="PROTEIN ADENYLYLTRANSFERASE FIC-RELATED"/>
    <property type="match status" value="1"/>
</dbReference>
<dbReference type="GO" id="GO:0070733">
    <property type="term" value="F:AMPylase activity"/>
    <property type="evidence" value="ECO:0007669"/>
    <property type="project" value="UniProtKB-EC"/>
</dbReference>
<dbReference type="Gene3D" id="1.10.3290.10">
    <property type="entry name" value="Fido-like domain"/>
    <property type="match status" value="1"/>
</dbReference>
<evidence type="ECO:0000256" key="4">
    <source>
        <dbReference type="ARBA" id="ARBA00022840"/>
    </source>
</evidence>
<keyword evidence="4" id="KW-0067">ATP-binding</keyword>
<evidence type="ECO:0000256" key="7">
    <source>
        <dbReference type="ARBA" id="ARBA00048696"/>
    </source>
</evidence>
<evidence type="ECO:0000256" key="2">
    <source>
        <dbReference type="ARBA" id="ARBA00022695"/>
    </source>
</evidence>
<comment type="catalytic activity">
    <reaction evidence="7">
        <text>L-tyrosyl-[protein] + ATP = O-(5'-adenylyl)-L-tyrosyl-[protein] + diphosphate</text>
        <dbReference type="Rhea" id="RHEA:54288"/>
        <dbReference type="Rhea" id="RHEA-COMP:10136"/>
        <dbReference type="Rhea" id="RHEA-COMP:13846"/>
        <dbReference type="ChEBI" id="CHEBI:30616"/>
        <dbReference type="ChEBI" id="CHEBI:33019"/>
        <dbReference type="ChEBI" id="CHEBI:46858"/>
        <dbReference type="ChEBI" id="CHEBI:83624"/>
        <dbReference type="EC" id="2.7.7.108"/>
    </reaction>
</comment>
<comment type="catalytic activity">
    <reaction evidence="6">
        <text>L-threonyl-[protein] + ATP = 3-O-(5'-adenylyl)-L-threonyl-[protein] + diphosphate</text>
        <dbReference type="Rhea" id="RHEA:54292"/>
        <dbReference type="Rhea" id="RHEA-COMP:11060"/>
        <dbReference type="Rhea" id="RHEA-COMP:13847"/>
        <dbReference type="ChEBI" id="CHEBI:30013"/>
        <dbReference type="ChEBI" id="CHEBI:30616"/>
        <dbReference type="ChEBI" id="CHEBI:33019"/>
        <dbReference type="ChEBI" id="CHEBI:138113"/>
        <dbReference type="EC" id="2.7.7.108"/>
    </reaction>
</comment>
<keyword evidence="1" id="KW-0808">Transferase</keyword>
<keyword evidence="9" id="KW-0132">Cell division</keyword>
<dbReference type="InterPro" id="IPR036597">
    <property type="entry name" value="Fido-like_dom_sf"/>
</dbReference>
<dbReference type="AlphaFoldDB" id="W0FQK2"/>
<evidence type="ECO:0000256" key="3">
    <source>
        <dbReference type="ARBA" id="ARBA00022741"/>
    </source>
</evidence>
<dbReference type="EMBL" id="KC247077">
    <property type="protein sequence ID" value="AHF27181.1"/>
    <property type="molecule type" value="Genomic_DNA"/>
</dbReference>
<dbReference type="EC" id="2.7.7.108" evidence="5"/>
<accession>W0FQK2</accession>
<dbReference type="InterPro" id="IPR003812">
    <property type="entry name" value="Fido"/>
</dbReference>
<evidence type="ECO:0000256" key="1">
    <source>
        <dbReference type="ARBA" id="ARBA00022679"/>
    </source>
</evidence>
<evidence type="ECO:0000256" key="6">
    <source>
        <dbReference type="ARBA" id="ARBA00047939"/>
    </source>
</evidence>
<dbReference type="Pfam" id="PF02661">
    <property type="entry name" value="Fic"/>
    <property type="match status" value="1"/>
</dbReference>
<evidence type="ECO:0000259" key="8">
    <source>
        <dbReference type="PROSITE" id="PS51459"/>
    </source>
</evidence>
<keyword evidence="9" id="KW-0131">Cell cycle</keyword>
<proteinExistence type="predicted"/>
<feature type="domain" description="Fido" evidence="8">
    <location>
        <begin position="40"/>
        <end position="169"/>
    </location>
</feature>
<dbReference type="NCBIfam" id="NF046029">
    <property type="entry name" value="ProtAdlyltaseNmFic"/>
    <property type="match status" value="1"/>
</dbReference>
<dbReference type="PROSITE" id="PS51459">
    <property type="entry name" value="FIDO"/>
    <property type="match status" value="1"/>
</dbReference>
<sequence length="199" mass="22696">MALENKLGLDSIELMRAEERISKKKAKLLYGGLLDGIEVGTYAGLQAIHKYLFEEIYSFAGQTRRLNLSKGGFRFASALYLDEALVRISAMPHTTFEEIVAKYVEMNIAHPFLEGNGRSARIWLDAMLKSALGRVVDWQRISREDYLLAMERSPVRDTELRQLLQGAMTDRVEDQELFMHSIDASYGYEGYTAFRAEEV</sequence>
<name>W0FQK2_9BACT</name>
<dbReference type="GO" id="GO:0051302">
    <property type="term" value="P:regulation of cell division"/>
    <property type="evidence" value="ECO:0007669"/>
    <property type="project" value="TreeGrafter"/>
</dbReference>
<dbReference type="PANTHER" id="PTHR39560">
    <property type="entry name" value="PROTEIN ADENYLYLTRANSFERASE FIC-RELATED"/>
    <property type="match status" value="1"/>
</dbReference>
<keyword evidence="3" id="KW-0547">Nucleotide-binding</keyword>
<dbReference type="SUPFAM" id="SSF140931">
    <property type="entry name" value="Fic-like"/>
    <property type="match status" value="1"/>
</dbReference>
<dbReference type="GO" id="GO:0051301">
    <property type="term" value="P:cell division"/>
    <property type="evidence" value="ECO:0007669"/>
    <property type="project" value="UniProtKB-KW"/>
</dbReference>
<organism evidence="9">
    <name type="scientific">uncultured bacterium Contig1773</name>
    <dbReference type="NCBI Taxonomy" id="1393513"/>
    <lineage>
        <taxon>Bacteria</taxon>
        <taxon>environmental samples</taxon>
    </lineage>
</organism>
<dbReference type="GO" id="GO:0005524">
    <property type="term" value="F:ATP binding"/>
    <property type="evidence" value="ECO:0007669"/>
    <property type="project" value="UniProtKB-KW"/>
</dbReference>
<reference evidence="9" key="1">
    <citation type="journal article" date="2013" name="PLoS ONE">
        <title>Metagenomic insights into the carbohydrate-active enzymes carried by the microorganisms adhering to solid digesta in the rumen of cows.</title>
        <authorList>
            <person name="Wang L."/>
            <person name="Hatem A."/>
            <person name="Catalyurek U.V."/>
            <person name="Morrison M."/>
            <person name="Yu Z."/>
        </authorList>
    </citation>
    <scope>NUCLEOTIDE SEQUENCE</scope>
</reference>
<evidence type="ECO:0000313" key="9">
    <source>
        <dbReference type="EMBL" id="AHF27181.1"/>
    </source>
</evidence>
<protein>
    <recommendedName>
        <fullName evidence="5">protein adenylyltransferase</fullName>
        <ecNumber evidence="5">2.7.7.108</ecNumber>
    </recommendedName>
</protein>